<dbReference type="Proteomes" id="UP000198765">
    <property type="component" value="Chromosome I"/>
</dbReference>
<dbReference type="EMBL" id="LT594324">
    <property type="protein sequence ID" value="SBT54120.1"/>
    <property type="molecule type" value="Genomic_DNA"/>
</dbReference>
<dbReference type="PATRIC" id="fig|299146.4.peg.5354"/>
<protein>
    <submittedName>
        <fullName evidence="2">Uncharacterized protein</fullName>
    </submittedName>
</protein>
<name>A0A1A9ADC9_9ACTN</name>
<accession>A0A1A9ADC9</accession>
<dbReference type="AlphaFoldDB" id="A0A1A9ADC9"/>
<keyword evidence="3" id="KW-1185">Reference proteome</keyword>
<evidence type="ECO:0000313" key="2">
    <source>
        <dbReference type="EMBL" id="SBT54120.1"/>
    </source>
</evidence>
<organism evidence="2 3">
    <name type="scientific">Micromonospora narathiwatensis</name>
    <dbReference type="NCBI Taxonomy" id="299146"/>
    <lineage>
        <taxon>Bacteria</taxon>
        <taxon>Bacillati</taxon>
        <taxon>Actinomycetota</taxon>
        <taxon>Actinomycetes</taxon>
        <taxon>Micromonosporales</taxon>
        <taxon>Micromonosporaceae</taxon>
        <taxon>Micromonospora</taxon>
    </lineage>
</organism>
<evidence type="ECO:0000256" key="1">
    <source>
        <dbReference type="SAM" id="MobiDB-lite"/>
    </source>
</evidence>
<gene>
    <name evidence="2" type="ORF">GA0070621_5190</name>
</gene>
<feature type="region of interest" description="Disordered" evidence="1">
    <location>
        <begin position="21"/>
        <end position="41"/>
    </location>
</feature>
<evidence type="ECO:0000313" key="3">
    <source>
        <dbReference type="Proteomes" id="UP000198765"/>
    </source>
</evidence>
<reference evidence="2 3" key="1">
    <citation type="submission" date="2016-06" db="EMBL/GenBank/DDBJ databases">
        <authorList>
            <person name="Kjaerup R.B."/>
            <person name="Dalgaard T.S."/>
            <person name="Juul-Madsen H.R."/>
        </authorList>
    </citation>
    <scope>NUCLEOTIDE SEQUENCE [LARGE SCALE GENOMIC DNA]</scope>
    <source>
        <strain evidence="2 3">DSM 45248</strain>
    </source>
</reference>
<proteinExistence type="predicted"/>
<sequence>MKDRIFKGLTRKVNSIMVRRRRRDSMITKRGRSRRPGRLFQ</sequence>